<keyword evidence="2" id="KW-1185">Reference proteome</keyword>
<evidence type="ECO:0000313" key="1">
    <source>
        <dbReference type="EMBL" id="MPD02526.1"/>
    </source>
</evidence>
<comment type="caution">
    <text evidence="1">The sequence shown here is derived from an EMBL/GenBank/DDBJ whole genome shotgun (WGS) entry which is preliminary data.</text>
</comment>
<protein>
    <submittedName>
        <fullName evidence="1">Uncharacterized protein</fullName>
    </submittedName>
</protein>
<dbReference type="Proteomes" id="UP000324222">
    <property type="component" value="Unassembled WGS sequence"/>
</dbReference>
<name>A0A5B7K6U0_PORTR</name>
<accession>A0A5B7K6U0</accession>
<evidence type="ECO:0000313" key="2">
    <source>
        <dbReference type="Proteomes" id="UP000324222"/>
    </source>
</evidence>
<dbReference type="EMBL" id="VSRR010131847">
    <property type="protein sequence ID" value="MPD02526.1"/>
    <property type="molecule type" value="Genomic_DNA"/>
</dbReference>
<proteinExistence type="predicted"/>
<gene>
    <name evidence="1" type="ORF">E2C01_098115</name>
</gene>
<reference evidence="1 2" key="1">
    <citation type="submission" date="2019-05" db="EMBL/GenBank/DDBJ databases">
        <title>Another draft genome of Portunus trituberculatus and its Hox gene families provides insights of decapod evolution.</title>
        <authorList>
            <person name="Jeong J.-H."/>
            <person name="Song I."/>
            <person name="Kim S."/>
            <person name="Choi T."/>
            <person name="Kim D."/>
            <person name="Ryu S."/>
            <person name="Kim W."/>
        </authorList>
    </citation>
    <scope>NUCLEOTIDE SEQUENCE [LARGE SCALE GENOMIC DNA]</scope>
    <source>
        <tissue evidence="1">Muscle</tissue>
    </source>
</reference>
<sequence>MKCRSLSLPNVTLIRIQKRFTLSPQLFSQATEMISGVFKSVSPFHFVSIRISVPFLIFCFGTVR</sequence>
<organism evidence="1 2">
    <name type="scientific">Portunus trituberculatus</name>
    <name type="common">Swimming crab</name>
    <name type="synonym">Neptunus trituberculatus</name>
    <dbReference type="NCBI Taxonomy" id="210409"/>
    <lineage>
        <taxon>Eukaryota</taxon>
        <taxon>Metazoa</taxon>
        <taxon>Ecdysozoa</taxon>
        <taxon>Arthropoda</taxon>
        <taxon>Crustacea</taxon>
        <taxon>Multicrustacea</taxon>
        <taxon>Malacostraca</taxon>
        <taxon>Eumalacostraca</taxon>
        <taxon>Eucarida</taxon>
        <taxon>Decapoda</taxon>
        <taxon>Pleocyemata</taxon>
        <taxon>Brachyura</taxon>
        <taxon>Eubrachyura</taxon>
        <taxon>Portunoidea</taxon>
        <taxon>Portunidae</taxon>
        <taxon>Portuninae</taxon>
        <taxon>Portunus</taxon>
    </lineage>
</organism>
<dbReference type="AlphaFoldDB" id="A0A5B7K6U0"/>